<evidence type="ECO:0000259" key="6">
    <source>
        <dbReference type="Pfam" id="PF01743"/>
    </source>
</evidence>
<dbReference type="InterPro" id="IPR043519">
    <property type="entry name" value="NT_sf"/>
</dbReference>
<dbReference type="Pfam" id="PF01743">
    <property type="entry name" value="PolyA_pol"/>
    <property type="match status" value="1"/>
</dbReference>
<dbReference type="Gene3D" id="1.10.3090.10">
    <property type="entry name" value="cca-adding enzyme, domain 2"/>
    <property type="match status" value="1"/>
</dbReference>
<feature type="region of interest" description="Disordered" evidence="5">
    <location>
        <begin position="1"/>
        <end position="29"/>
    </location>
</feature>
<accession>A0A564ZW39</accession>
<evidence type="ECO:0000256" key="3">
    <source>
        <dbReference type="ARBA" id="ARBA00022884"/>
    </source>
</evidence>
<dbReference type="GO" id="GO:0052929">
    <property type="term" value="F:ATP:3'-cytidine-cytidine-tRNA adenylyltransferase activity"/>
    <property type="evidence" value="ECO:0007669"/>
    <property type="project" value="TreeGrafter"/>
</dbReference>
<feature type="compositionally biased region" description="Pro residues" evidence="5">
    <location>
        <begin position="9"/>
        <end position="23"/>
    </location>
</feature>
<dbReference type="AlphaFoldDB" id="A0A564ZW39"/>
<dbReference type="Gene3D" id="3.30.460.10">
    <property type="entry name" value="Beta Polymerase, domain 2"/>
    <property type="match status" value="1"/>
</dbReference>
<dbReference type="VEuPathDB" id="PlasmoDB:PVPAM_090025300"/>
<sequence>MSWLGAPAYAPPLAKPLPQPRSPRSPKSPKSPLLPLLPLLLSLPLFLLLVATAAAKGASRNAAAALLPSKQKQHHAKLFFGWKNNHMHLLGEKKIINCTRGLLFINANRRSHPLGGRSHSKRFTLHSYSTRGKMQEEAYLSYLHKYVVDDRELARSGGVSKGQQGHPPPDGALQIEELITKTMRKEEEELFAFLQKVNETYKLQCTLRVVGGWVRDKFLGISNDDIDLTVDNMKGSEFCNYIKEYIQEKEKKNFNFGIIKINSDQSKHLETSSFNLFNFQVDVVNLRNEKYTEDSRIPEIIIGTPEEDALRRDFTVNALFYNLNNRRVEDYTRRGILHLKNKIICTPLDPLSTFLDDPLRIIRCIRFCGVFNFFLEKSIFDVLKNEQILKAFKKKISRSRLSSEIVKIFSQRCANIVLSLTLLNYSSYAKEIFSLPGNYFVKDEEVFERPRRKGDKVNKKGDPPAGGGLLPGSTAPGGKKKLHVGGGDPQEVREEVVREEINHEEINHEETHNAPINDEANGATPNGSLDSTGMQNGNVRPANGGIHRGEGLAQGALANSPPRGDSKVGGMTNALEAGGHFQPGESAQLSADGETDWCAEGLQYVKFFKDIEKNNLLRETFPELDYQENVNNVQLCLYLLPLKNHHVYVKKGGKTEPVVSFIIRESLKFPLKHGKFCVQIYEGFSSLYKLYKNMDVFNFLKNSTCDGKRNAHIIGDIVLFLKSVGEKWDLLLLIFFIFHKYKEVNKMFATTITAEVYLSDFAKKLYQYILKNKLQAAYNVKPFLKWPDIRHNFPQLSPNRIAEVYEQIIRFSSVHGEDEAKCIEFLKDHFKK</sequence>
<keyword evidence="2 4" id="KW-0808">Transferase</keyword>
<evidence type="ECO:0000256" key="2">
    <source>
        <dbReference type="ARBA" id="ARBA00022679"/>
    </source>
</evidence>
<keyword evidence="3 4" id="KW-0694">RNA-binding</keyword>
<dbReference type="PANTHER" id="PTHR13734:SF5">
    <property type="entry name" value="CCA TRNA NUCLEOTIDYLTRANSFERASE, MITOCHONDRIAL"/>
    <property type="match status" value="1"/>
</dbReference>
<feature type="compositionally biased region" description="Basic and acidic residues" evidence="5">
    <location>
        <begin position="451"/>
        <end position="462"/>
    </location>
</feature>
<dbReference type="GO" id="GO:0003723">
    <property type="term" value="F:RNA binding"/>
    <property type="evidence" value="ECO:0007669"/>
    <property type="project" value="UniProtKB-KW"/>
</dbReference>
<feature type="compositionally biased region" description="Basic and acidic residues" evidence="5">
    <location>
        <begin position="490"/>
        <end position="512"/>
    </location>
</feature>
<evidence type="ECO:0000313" key="8">
    <source>
        <dbReference type="Proteomes" id="UP000220605"/>
    </source>
</evidence>
<dbReference type="EMBL" id="LT635620">
    <property type="protein sequence ID" value="VUZ95872.1"/>
    <property type="molecule type" value="Genomic_DNA"/>
</dbReference>
<dbReference type="GO" id="GO:0001680">
    <property type="term" value="P:tRNA 3'-terminal CCA addition"/>
    <property type="evidence" value="ECO:0007669"/>
    <property type="project" value="TreeGrafter"/>
</dbReference>
<keyword evidence="7" id="KW-0548">Nucleotidyltransferase</keyword>
<dbReference type="SUPFAM" id="SSF81301">
    <property type="entry name" value="Nucleotidyltransferase"/>
    <property type="match status" value="1"/>
</dbReference>
<dbReference type="VEuPathDB" id="PlasmoDB:PVW1_090025700"/>
<dbReference type="SUPFAM" id="SSF81891">
    <property type="entry name" value="Poly A polymerase C-terminal region-like"/>
    <property type="match status" value="1"/>
</dbReference>
<evidence type="ECO:0000313" key="7">
    <source>
        <dbReference type="EMBL" id="VUZ95872.1"/>
    </source>
</evidence>
<feature type="region of interest" description="Disordered" evidence="5">
    <location>
        <begin position="451"/>
        <end position="588"/>
    </location>
</feature>
<dbReference type="OrthoDB" id="445712at2759"/>
<feature type="domain" description="Poly A polymerase head" evidence="6">
    <location>
        <begin position="207"/>
        <end position="344"/>
    </location>
</feature>
<dbReference type="CDD" id="cd05398">
    <property type="entry name" value="NT_ClassII-CCAase"/>
    <property type="match status" value="1"/>
</dbReference>
<reference evidence="8" key="1">
    <citation type="submission" date="2016-07" db="EMBL/GenBank/DDBJ databases">
        <authorList>
            <consortium name="Pathogen Informatics"/>
        </authorList>
    </citation>
    <scope>NUCLEOTIDE SEQUENCE [LARGE SCALE GENOMIC DNA]</scope>
</reference>
<evidence type="ECO:0000256" key="5">
    <source>
        <dbReference type="SAM" id="MobiDB-lite"/>
    </source>
</evidence>
<gene>
    <name evidence="7" type="ORF">PVP01_0921100</name>
</gene>
<dbReference type="GO" id="GO:0004810">
    <property type="term" value="F:CCA tRNA nucleotidyltransferase activity"/>
    <property type="evidence" value="ECO:0007669"/>
    <property type="project" value="UniProtKB-EC"/>
</dbReference>
<dbReference type="Proteomes" id="UP000220605">
    <property type="component" value="Chromosome 9"/>
</dbReference>
<protein>
    <submittedName>
        <fullName evidence="7">tRNA nucleotidyltransferase, putative</fullName>
        <ecNumber evidence="7">2.7.7.72</ecNumber>
    </submittedName>
</protein>
<organism evidence="7 8">
    <name type="scientific">Plasmodium vivax</name>
    <name type="common">malaria parasite P. vivax</name>
    <dbReference type="NCBI Taxonomy" id="5855"/>
    <lineage>
        <taxon>Eukaryota</taxon>
        <taxon>Sar</taxon>
        <taxon>Alveolata</taxon>
        <taxon>Apicomplexa</taxon>
        <taxon>Aconoidasida</taxon>
        <taxon>Haemosporida</taxon>
        <taxon>Plasmodiidae</taxon>
        <taxon>Plasmodium</taxon>
        <taxon>Plasmodium (Plasmodium)</taxon>
    </lineage>
</organism>
<dbReference type="PANTHER" id="PTHR13734">
    <property type="entry name" value="TRNA-NUCLEOTIDYLTRANSFERASE"/>
    <property type="match status" value="1"/>
</dbReference>
<dbReference type="FunFam" id="3.30.460.10:FF:000040">
    <property type="entry name" value="tRNA nucleotidyltransferase cca1"/>
    <property type="match status" value="1"/>
</dbReference>
<dbReference type="VEuPathDB" id="PlasmoDB:PVP01_0921100"/>
<feature type="compositionally biased region" description="Polar residues" evidence="5">
    <location>
        <begin position="523"/>
        <end position="538"/>
    </location>
</feature>
<dbReference type="EC" id="2.7.7.72" evidence="7"/>
<evidence type="ECO:0000256" key="4">
    <source>
        <dbReference type="RuleBase" id="RU003953"/>
    </source>
</evidence>
<name>A0A564ZW39_PLAVI</name>
<comment type="similarity">
    <text evidence="1 4">Belongs to the tRNA nucleotidyltransferase/poly(A) polymerase family.</text>
</comment>
<dbReference type="VEuPathDB" id="PlasmoDB:PVX_091655"/>
<dbReference type="GO" id="GO:0052927">
    <property type="term" value="F:CC tRNA cytidylyltransferase activity"/>
    <property type="evidence" value="ECO:0007669"/>
    <property type="project" value="TreeGrafter"/>
</dbReference>
<evidence type="ECO:0000256" key="1">
    <source>
        <dbReference type="ARBA" id="ARBA00007265"/>
    </source>
</evidence>
<proteinExistence type="inferred from homology"/>
<dbReference type="InterPro" id="IPR002646">
    <property type="entry name" value="PolA_pol_head_dom"/>
</dbReference>